<feature type="domain" description="Peptidase M24" evidence="1">
    <location>
        <begin position="183"/>
        <end position="375"/>
    </location>
</feature>
<dbReference type="EMBL" id="VTEH01000014">
    <property type="protein sequence ID" value="TYR74012.1"/>
    <property type="molecule type" value="Genomic_DNA"/>
</dbReference>
<dbReference type="InterPro" id="IPR036005">
    <property type="entry name" value="Creatinase/aminopeptidase-like"/>
</dbReference>
<dbReference type="SUPFAM" id="SSF55920">
    <property type="entry name" value="Creatinase/aminopeptidase"/>
    <property type="match status" value="1"/>
</dbReference>
<sequence length="415" mass="47497">MKEAFSRILRLKDRDEFRDKVLKERLHTILPAIMNEHEIDMWITIGREYNEDPVIHTFFPSAVDSSRRLTIFMFCKDDEGRVQRFVLNSNPALEPFYQNVWEDKTETQWQCAARLIHKRAPKKIAVNAGSLHSVSDGLTVNAFNELLRAAKVGKERFVSSESLLVDWLQTRSSLELAAYPHICELAREIAEEALSNRVIHPGVTSTKDAVEWIRQQVLDLGLQTSFYPTVDIQRQGSGTDRLENTIIKPGDIVHLDFGIHYLGLATDTQQLAYVLKNGEETVPNSLTEALEEALRFEDIVSTSISEGRSGNQVFIDSMRVSREKNINAMLYSHPLGVHCHGAGPLIGLYDKQEEIPGRGDLLIKNNTCYALEFNIRKYISEWNQEVPIYLEEPISFIDGRVVYLAKRQKEFHLIR</sequence>
<name>A0A5D4KA30_9BACI</name>
<dbReference type="AlphaFoldDB" id="A0A5D4KA30"/>
<comment type="caution">
    <text evidence="2">The sequence shown here is derived from an EMBL/GenBank/DDBJ whole genome shotgun (WGS) entry which is preliminary data.</text>
</comment>
<dbReference type="InterPro" id="IPR000994">
    <property type="entry name" value="Pept_M24"/>
</dbReference>
<evidence type="ECO:0000313" key="3">
    <source>
        <dbReference type="Proteomes" id="UP000323317"/>
    </source>
</evidence>
<dbReference type="Pfam" id="PF00557">
    <property type="entry name" value="Peptidase_M24"/>
    <property type="match status" value="1"/>
</dbReference>
<gene>
    <name evidence="2" type="ORF">FZC79_16290</name>
</gene>
<reference evidence="2 3" key="1">
    <citation type="submission" date="2019-08" db="EMBL/GenBank/DDBJ databases">
        <title>Bacillus genomes from the desert of Cuatro Cienegas, Coahuila.</title>
        <authorList>
            <person name="Olmedo-Alvarez G."/>
        </authorList>
    </citation>
    <scope>NUCLEOTIDE SEQUENCE [LARGE SCALE GENOMIC DNA]</scope>
    <source>
        <strain evidence="2 3">CH40_1T</strain>
    </source>
</reference>
<dbReference type="Proteomes" id="UP000323317">
    <property type="component" value="Unassembled WGS sequence"/>
</dbReference>
<accession>A0A5D4KA30</accession>
<protein>
    <submittedName>
        <fullName evidence="2">Aminopeptidase P family protein</fullName>
    </submittedName>
</protein>
<dbReference type="RefSeq" id="WP_148947847.1">
    <property type="nucleotide sequence ID" value="NZ_VTEH01000014.1"/>
</dbReference>
<keyword evidence="2" id="KW-0645">Protease</keyword>
<evidence type="ECO:0000313" key="2">
    <source>
        <dbReference type="EMBL" id="TYR74012.1"/>
    </source>
</evidence>
<organism evidence="2 3">
    <name type="scientific">Rossellomorea vietnamensis</name>
    <dbReference type="NCBI Taxonomy" id="218284"/>
    <lineage>
        <taxon>Bacteria</taxon>
        <taxon>Bacillati</taxon>
        <taxon>Bacillota</taxon>
        <taxon>Bacilli</taxon>
        <taxon>Bacillales</taxon>
        <taxon>Bacillaceae</taxon>
        <taxon>Rossellomorea</taxon>
    </lineage>
</organism>
<keyword evidence="2" id="KW-0378">Hydrolase</keyword>
<evidence type="ECO:0000259" key="1">
    <source>
        <dbReference type="Pfam" id="PF00557"/>
    </source>
</evidence>
<dbReference type="GO" id="GO:0004177">
    <property type="term" value="F:aminopeptidase activity"/>
    <property type="evidence" value="ECO:0007669"/>
    <property type="project" value="UniProtKB-KW"/>
</dbReference>
<dbReference type="Gene3D" id="3.90.230.10">
    <property type="entry name" value="Creatinase/methionine aminopeptidase superfamily"/>
    <property type="match status" value="1"/>
</dbReference>
<proteinExistence type="predicted"/>
<keyword evidence="2" id="KW-0031">Aminopeptidase</keyword>